<dbReference type="RefSeq" id="WP_379575226.1">
    <property type="nucleotide sequence ID" value="NZ_JBHUFV010000039.1"/>
</dbReference>
<evidence type="ECO:0000313" key="4">
    <source>
        <dbReference type="Proteomes" id="UP001597368"/>
    </source>
</evidence>
<accession>A0ABW4T199</accession>
<dbReference type="EMBL" id="JBHUFV010000039">
    <property type="protein sequence ID" value="MFD1935107.1"/>
    <property type="molecule type" value="Genomic_DNA"/>
</dbReference>
<proteinExistence type="predicted"/>
<organism evidence="3 4">
    <name type="scientific">Nonomuraea mangrovi</name>
    <dbReference type="NCBI Taxonomy" id="2316207"/>
    <lineage>
        <taxon>Bacteria</taxon>
        <taxon>Bacillati</taxon>
        <taxon>Actinomycetota</taxon>
        <taxon>Actinomycetes</taxon>
        <taxon>Streptosporangiales</taxon>
        <taxon>Streptosporangiaceae</taxon>
        <taxon>Nonomuraea</taxon>
    </lineage>
</organism>
<evidence type="ECO:0000259" key="2">
    <source>
        <dbReference type="PROSITE" id="PS50975"/>
    </source>
</evidence>
<feature type="domain" description="ATP-grasp" evidence="2">
    <location>
        <begin position="147"/>
        <end position="352"/>
    </location>
</feature>
<keyword evidence="1" id="KW-0547">Nucleotide-binding</keyword>
<dbReference type="Proteomes" id="UP001597368">
    <property type="component" value="Unassembled WGS sequence"/>
</dbReference>
<keyword evidence="4" id="KW-1185">Reference proteome</keyword>
<keyword evidence="1" id="KW-0067">ATP-binding</keyword>
<gene>
    <name evidence="3" type="ORF">ACFSKW_26895</name>
</gene>
<protein>
    <recommendedName>
        <fullName evidence="2">ATP-grasp domain-containing protein</fullName>
    </recommendedName>
</protein>
<reference evidence="4" key="1">
    <citation type="journal article" date="2019" name="Int. J. Syst. Evol. Microbiol.">
        <title>The Global Catalogue of Microorganisms (GCM) 10K type strain sequencing project: providing services to taxonomists for standard genome sequencing and annotation.</title>
        <authorList>
            <consortium name="The Broad Institute Genomics Platform"/>
            <consortium name="The Broad Institute Genome Sequencing Center for Infectious Disease"/>
            <person name="Wu L."/>
            <person name="Ma J."/>
        </authorList>
    </citation>
    <scope>NUCLEOTIDE SEQUENCE [LARGE SCALE GENOMIC DNA]</scope>
    <source>
        <strain evidence="4">ICMP 6774ER</strain>
    </source>
</reference>
<name>A0ABW4T199_9ACTN</name>
<dbReference type="SUPFAM" id="SSF56059">
    <property type="entry name" value="Glutathione synthetase ATP-binding domain-like"/>
    <property type="match status" value="1"/>
</dbReference>
<dbReference type="PROSITE" id="PS50975">
    <property type="entry name" value="ATP_GRASP"/>
    <property type="match status" value="1"/>
</dbReference>
<dbReference type="InterPro" id="IPR011761">
    <property type="entry name" value="ATP-grasp"/>
</dbReference>
<comment type="caution">
    <text evidence="3">The sequence shown here is derived from an EMBL/GenBank/DDBJ whole genome shotgun (WGS) entry which is preliminary data.</text>
</comment>
<sequence length="494" mass="51965">MTGLGSPDPSLVEAADRALRAALGGRPLVSVERFACSGRTAYAGSHPVPSARPALAIACYAGWEAASPEASLAEEASTRVRGPAERHAWLNVVDSAARELMSTLSTPPVIATWYSTSRLREWTGPRGTIAAVDGGLRRQLEDKADFDDLLRAAGVPARLRIRSIRVTGRLPALAELRRKLGTNRLVVQCGAESGGRGTVFVDTDTDLAQAAQMLGPYKVAAFIPGWSSNTTALSIPDGSGGVAVYVDRPSHKAVGVGEAGIGSGKSAGNDWSRPWPEQAAADLIAAAVQVGVWAWRTHRYAGLFGLDAILTAEGSVKLNEINCRKQGTTEVSGVNQQLRGLPPFVTAHLTALLGGQVDWLPPAEEFNADTVTTATQTQPGPFYLKLRNRGTEPVTVTNLNGPGIYRLVEGSLIWTKPGAHPAQADADRGELLLANLPTADVRCLPGAELGTAEAITAGACRPFDGPHSLSAFGRAVLDAVGRRLHSVPAPTLER</sequence>
<evidence type="ECO:0000313" key="3">
    <source>
        <dbReference type="EMBL" id="MFD1935107.1"/>
    </source>
</evidence>
<evidence type="ECO:0000256" key="1">
    <source>
        <dbReference type="PROSITE-ProRule" id="PRU00409"/>
    </source>
</evidence>